<evidence type="ECO:0000313" key="2">
    <source>
        <dbReference type="EMBL" id="CAJ0968208.1"/>
    </source>
</evidence>
<dbReference type="InterPro" id="IPR031510">
    <property type="entry name" value="DLEU7"/>
</dbReference>
<feature type="region of interest" description="Disordered" evidence="1">
    <location>
        <begin position="1"/>
        <end position="32"/>
    </location>
</feature>
<protein>
    <recommendedName>
        <fullName evidence="4">Interleukin</fullName>
    </recommendedName>
</protein>
<keyword evidence="3" id="KW-1185">Reference proteome</keyword>
<name>A0ABN9MR22_9NEOB</name>
<gene>
    <name evidence="2" type="ORF">RIMI_LOCUS22913983</name>
</gene>
<proteinExistence type="predicted"/>
<evidence type="ECO:0000313" key="3">
    <source>
        <dbReference type="Proteomes" id="UP001176940"/>
    </source>
</evidence>
<dbReference type="EMBL" id="CAUEEQ010079058">
    <property type="protein sequence ID" value="CAJ0968208.1"/>
    <property type="molecule type" value="Genomic_DNA"/>
</dbReference>
<comment type="caution">
    <text evidence="2">The sequence shown here is derived from an EMBL/GenBank/DDBJ whole genome shotgun (WGS) entry which is preliminary data.</text>
</comment>
<dbReference type="Proteomes" id="UP001176940">
    <property type="component" value="Unassembled WGS sequence"/>
</dbReference>
<evidence type="ECO:0008006" key="4">
    <source>
        <dbReference type="Google" id="ProtNLM"/>
    </source>
</evidence>
<organism evidence="2 3">
    <name type="scientific">Ranitomeya imitator</name>
    <name type="common">mimic poison frog</name>
    <dbReference type="NCBI Taxonomy" id="111125"/>
    <lineage>
        <taxon>Eukaryota</taxon>
        <taxon>Metazoa</taxon>
        <taxon>Chordata</taxon>
        <taxon>Craniata</taxon>
        <taxon>Vertebrata</taxon>
        <taxon>Euteleostomi</taxon>
        <taxon>Amphibia</taxon>
        <taxon>Batrachia</taxon>
        <taxon>Anura</taxon>
        <taxon>Neobatrachia</taxon>
        <taxon>Hyloidea</taxon>
        <taxon>Dendrobatidae</taxon>
        <taxon>Dendrobatinae</taxon>
        <taxon>Ranitomeya</taxon>
    </lineage>
</organism>
<dbReference type="Pfam" id="PF15760">
    <property type="entry name" value="DLEU7"/>
    <property type="match status" value="1"/>
</dbReference>
<dbReference type="PANTHER" id="PTHR36961">
    <property type="entry name" value="LEUKEMIA-ASSOCIATED PROTEIN 7"/>
    <property type="match status" value="1"/>
</dbReference>
<dbReference type="PANTHER" id="PTHR36961:SF1">
    <property type="entry name" value="LEUKEMIA-ASSOCIATED PROTEIN 7"/>
    <property type="match status" value="1"/>
</dbReference>
<evidence type="ECO:0000256" key="1">
    <source>
        <dbReference type="SAM" id="MobiDB-lite"/>
    </source>
</evidence>
<sequence length="223" mass="24917">MGGPGPDRDTHRTGPRHPSDRTTAGPPLAEEQTQWTMPGPALVRDVLTHQAKAVATLIILLEDRGIRCSDIYQVEGESGSSLCYTRPPATLTDLELESEGSDTASSSSTRSLTLAQKASRNRLSRVAQSTLSLLVVEENILDHLSLDHEFTMQLKDSVEFRNICTHMSLQTDDRKFDQDLNLAQECLSTIITKMTWKMTNKPCDYCESVREQLKLLLQKLQEC</sequence>
<accession>A0ABN9MR22</accession>
<feature type="compositionally biased region" description="Basic and acidic residues" evidence="1">
    <location>
        <begin position="1"/>
        <end position="20"/>
    </location>
</feature>
<reference evidence="2" key="1">
    <citation type="submission" date="2023-07" db="EMBL/GenBank/DDBJ databases">
        <authorList>
            <person name="Stuckert A."/>
        </authorList>
    </citation>
    <scope>NUCLEOTIDE SEQUENCE</scope>
</reference>